<dbReference type="EMBL" id="AOPO01000012">
    <property type="protein sequence ID" value="ELY20834.1"/>
    <property type="molecule type" value="Genomic_DNA"/>
</dbReference>
<comment type="similarity">
    <text evidence="2 10">Belongs to the acyl-CoA dehydrogenase family.</text>
</comment>
<evidence type="ECO:0000256" key="9">
    <source>
        <dbReference type="ARBA" id="ARBA00069043"/>
    </source>
</evidence>
<gene>
    <name evidence="15" type="ORF">HALTITAN_2517</name>
</gene>
<comment type="cofactor">
    <cofactor evidence="1 10">
        <name>FAD</name>
        <dbReference type="ChEBI" id="CHEBI:57692"/>
    </cofactor>
</comment>
<dbReference type="PATRIC" id="fig|1204738.3.peg.3804"/>
<dbReference type="Pfam" id="PF12806">
    <property type="entry name" value="Acyl-CoA_dh_C"/>
    <property type="match status" value="1"/>
</dbReference>
<evidence type="ECO:0000259" key="11">
    <source>
        <dbReference type="Pfam" id="PF00441"/>
    </source>
</evidence>
<dbReference type="SUPFAM" id="SSF56645">
    <property type="entry name" value="Acyl-CoA dehydrogenase NM domain-like"/>
    <property type="match status" value="1"/>
</dbReference>
<evidence type="ECO:0000256" key="2">
    <source>
        <dbReference type="ARBA" id="ARBA00009347"/>
    </source>
</evidence>
<feature type="domain" description="Acetyl-CoA dehydrogenase-like C-terminal" evidence="14">
    <location>
        <begin position="481"/>
        <end position="604"/>
    </location>
</feature>
<dbReference type="Proteomes" id="UP000011651">
    <property type="component" value="Unassembled WGS sequence"/>
</dbReference>
<dbReference type="Pfam" id="PF02771">
    <property type="entry name" value="Acyl-CoA_dh_N"/>
    <property type="match status" value="1"/>
</dbReference>
<feature type="domain" description="Acyl-CoA dehydrogenase/oxidase C-terminal" evidence="11">
    <location>
        <begin position="296"/>
        <end position="464"/>
    </location>
</feature>
<evidence type="ECO:0000313" key="15">
    <source>
        <dbReference type="EMBL" id="ELY20834.1"/>
    </source>
</evidence>
<evidence type="ECO:0000256" key="10">
    <source>
        <dbReference type="RuleBase" id="RU362125"/>
    </source>
</evidence>
<dbReference type="FunFam" id="2.40.110.10:FF:000031">
    <property type="entry name" value="Acyl-CoA dehydrogenase, putative"/>
    <property type="match status" value="1"/>
</dbReference>
<evidence type="ECO:0000256" key="3">
    <source>
        <dbReference type="ARBA" id="ARBA00022630"/>
    </source>
</evidence>
<evidence type="ECO:0000259" key="14">
    <source>
        <dbReference type="Pfam" id="PF12806"/>
    </source>
</evidence>
<evidence type="ECO:0000259" key="12">
    <source>
        <dbReference type="Pfam" id="PF02770"/>
    </source>
</evidence>
<dbReference type="PANTHER" id="PTHR42803">
    <property type="entry name" value="ACYL-COA DEHYDROGENASE"/>
    <property type="match status" value="1"/>
</dbReference>
<reference evidence="15 16" key="1">
    <citation type="journal article" date="2013" name="Genome Announc.">
        <title>Draft Genome of the Marine Gammaproteobacterium Halomonas titanicae.</title>
        <authorList>
            <person name="Sanchez-Porro C."/>
            <person name="de la Haba R.R."/>
            <person name="Cruz-Hernandez N."/>
            <person name="Gonzalez J.M."/>
            <person name="Reyes-Guirao C."/>
            <person name="Navarro-Sampedro L."/>
            <person name="Carballo M."/>
            <person name="Ventosa A."/>
        </authorList>
    </citation>
    <scope>NUCLEOTIDE SEQUENCE [LARGE SCALE GENOMIC DNA]</scope>
    <source>
        <strain evidence="15 16">BH1</strain>
    </source>
</reference>
<dbReference type="SUPFAM" id="SSF47203">
    <property type="entry name" value="Acyl-CoA dehydrogenase C-terminal domain-like"/>
    <property type="match status" value="1"/>
</dbReference>
<feature type="domain" description="Acyl-CoA oxidase/dehydrogenase middle" evidence="12">
    <location>
        <begin position="177"/>
        <end position="286"/>
    </location>
</feature>
<dbReference type="InterPro" id="IPR037069">
    <property type="entry name" value="AcylCoA_DH/ox_N_sf"/>
</dbReference>
<dbReference type="Gene3D" id="1.20.140.10">
    <property type="entry name" value="Butyryl-CoA Dehydrogenase, subunit A, domain 3"/>
    <property type="match status" value="1"/>
</dbReference>
<dbReference type="GO" id="GO:0050660">
    <property type="term" value="F:flavin adenine dinucleotide binding"/>
    <property type="evidence" value="ECO:0007669"/>
    <property type="project" value="InterPro"/>
</dbReference>
<protein>
    <recommendedName>
        <fullName evidence="9">3-methylmercaptopropionyl-CoA dehydrogenase</fullName>
        <ecNumber evidence="8">1.3.99.41</ecNumber>
    </recommendedName>
</protein>
<name>L9U7J9_9GAMM</name>
<dbReference type="InterPro" id="IPR006091">
    <property type="entry name" value="Acyl-CoA_Oxase/DH_mid-dom"/>
</dbReference>
<proteinExistence type="inferred from homology"/>
<evidence type="ECO:0000256" key="4">
    <source>
        <dbReference type="ARBA" id="ARBA00022827"/>
    </source>
</evidence>
<evidence type="ECO:0000256" key="6">
    <source>
        <dbReference type="ARBA" id="ARBA00051388"/>
    </source>
</evidence>
<keyword evidence="4 10" id="KW-0274">FAD</keyword>
<dbReference type="InterPro" id="IPR009100">
    <property type="entry name" value="AcylCoA_DH/oxidase_NM_dom_sf"/>
</dbReference>
<comment type="caution">
    <text evidence="15">The sequence shown here is derived from an EMBL/GenBank/DDBJ whole genome shotgun (WGS) entry which is preliminary data.</text>
</comment>
<dbReference type="Pfam" id="PF00441">
    <property type="entry name" value="Acyl-CoA_dh_1"/>
    <property type="match status" value="1"/>
</dbReference>
<dbReference type="InterPro" id="IPR052166">
    <property type="entry name" value="Diverse_Acyl-CoA_DH"/>
</dbReference>
<evidence type="ECO:0000313" key="16">
    <source>
        <dbReference type="Proteomes" id="UP000011651"/>
    </source>
</evidence>
<evidence type="ECO:0000256" key="5">
    <source>
        <dbReference type="ARBA" id="ARBA00023002"/>
    </source>
</evidence>
<dbReference type="InterPro" id="IPR046373">
    <property type="entry name" value="Acyl-CoA_Oxase/DH_mid-dom_sf"/>
</dbReference>
<evidence type="ECO:0000256" key="1">
    <source>
        <dbReference type="ARBA" id="ARBA00001974"/>
    </source>
</evidence>
<organism evidence="15 16">
    <name type="scientific">Vreelandella titanicae BH1</name>
    <dbReference type="NCBI Taxonomy" id="1204738"/>
    <lineage>
        <taxon>Bacteria</taxon>
        <taxon>Pseudomonadati</taxon>
        <taxon>Pseudomonadota</taxon>
        <taxon>Gammaproteobacteria</taxon>
        <taxon>Oceanospirillales</taxon>
        <taxon>Halomonadaceae</taxon>
        <taxon>Vreelandella</taxon>
    </lineage>
</organism>
<sequence length="615" mass="66568">MLGFQPPPFLRRSVMPSYQAPIRDMRFVMDEMLDYPAHYARLPSGDDASPDVVSAILEEGARFARDVLLPINQSGDEEGCLLEGGEVKAPNGFKEAYQQYVEGGWPSLAADPAHGGQGLPPSLAMLLSEMICATNLAWGMYPGLSHGAADALRHHGTDEQKATYLTKLVEGVWTGTMCLTEPHCGTDLGLIKTRAVPADGDAYAITGTKIFISAGEHNLAENIVHLVLAKLPGAPEGSKGISLFVVPKFLPDAQGNVGERNGVTCGSLEHKMGIHGNATCVMNFDDATGYLVGPPNKGLACMFTMMNAARLGVGIQGLGLIEASFQNSLSYARDRLQMRGLSGKQAPEKPADPIIVHPDVRRMLLTQKAFAEGGRMLVLYTAQMLDLVEHGEPGEERDHAETLLGLLTPIVKAFLTEVGFESTNEGVQIYGGHGFIKEWGMEQLVRDARITRLYEGTTGIQALDLLGRKVLMSQGESLKVFTKEIHKFCKAEADNPALKEFVGPLAKLNAEWGELTMGVGMKAMQDREEVGAASVDYLMYSGYVTLAYLFARAAKQASISLEGDDKAFYAAKLNTARFYYQRLLPRTKAHAQMIQAGAASLMAISSEDFGLGFEI</sequence>
<evidence type="ECO:0000259" key="13">
    <source>
        <dbReference type="Pfam" id="PF02771"/>
    </source>
</evidence>
<dbReference type="Gene3D" id="2.40.110.10">
    <property type="entry name" value="Butyryl-CoA Dehydrogenase, subunit A, domain 2"/>
    <property type="match status" value="1"/>
</dbReference>
<dbReference type="Pfam" id="PF02770">
    <property type="entry name" value="Acyl-CoA_dh_M"/>
    <property type="match status" value="1"/>
</dbReference>
<dbReference type="AlphaFoldDB" id="L9U7J9"/>
<dbReference type="GO" id="GO:0016627">
    <property type="term" value="F:oxidoreductase activity, acting on the CH-CH group of donors"/>
    <property type="evidence" value="ECO:0007669"/>
    <property type="project" value="InterPro"/>
</dbReference>
<dbReference type="InterPro" id="IPR009075">
    <property type="entry name" value="AcylCo_DH/oxidase_C"/>
</dbReference>
<dbReference type="PANTHER" id="PTHR42803:SF1">
    <property type="entry name" value="BROAD-SPECIFICITY LINEAR ACYL-COA DEHYDROGENASE FADE5"/>
    <property type="match status" value="1"/>
</dbReference>
<dbReference type="InterPro" id="IPR025878">
    <property type="entry name" value="Acyl-CoA_dh-like_C_dom"/>
</dbReference>
<comment type="function">
    <text evidence="7">Involved in the assimilation of dimethylsulphoniopropionate (DMSP), an important compound in the fixation of carbon in marine phytoplankton, by mediating the conversion of 3-(methylthio)propanoyl-CoA (MMPA-CoA) to 3-(methylthio)acryloyl-CoA (MTA-CoA).</text>
</comment>
<dbReference type="EC" id="1.3.99.41" evidence="8"/>
<accession>L9U7J9</accession>
<keyword evidence="3 10" id="KW-0285">Flavoprotein</keyword>
<evidence type="ECO:0000256" key="7">
    <source>
        <dbReference type="ARBA" id="ARBA00058683"/>
    </source>
</evidence>
<dbReference type="Gene3D" id="1.10.540.10">
    <property type="entry name" value="Acyl-CoA dehydrogenase/oxidase, N-terminal domain"/>
    <property type="match status" value="1"/>
</dbReference>
<dbReference type="InterPro" id="IPR036250">
    <property type="entry name" value="AcylCo_DH-like_C"/>
</dbReference>
<feature type="domain" description="Acyl-CoA dehydrogenase/oxidase N-terminal" evidence="13">
    <location>
        <begin position="59"/>
        <end position="171"/>
    </location>
</feature>
<keyword evidence="5 10" id="KW-0560">Oxidoreductase</keyword>
<evidence type="ECO:0000256" key="8">
    <source>
        <dbReference type="ARBA" id="ARBA00066694"/>
    </source>
</evidence>
<dbReference type="InterPro" id="IPR013786">
    <property type="entry name" value="AcylCoA_DH/ox_N"/>
</dbReference>
<comment type="catalytic activity">
    <reaction evidence="6">
        <text>3-(methylsulfanyl)propanoyl-CoA + oxidized [electron-transfer flavoprotein] + H(+) = 3-(methylsulfanyl)acryloyl-CoA + reduced [electron-transfer flavoprotein]</text>
        <dbReference type="Rhea" id="RHEA:52612"/>
        <dbReference type="Rhea" id="RHEA-COMP:10685"/>
        <dbReference type="Rhea" id="RHEA-COMP:10686"/>
        <dbReference type="ChEBI" id="CHEBI:15378"/>
        <dbReference type="ChEBI" id="CHEBI:57692"/>
        <dbReference type="ChEBI" id="CHEBI:58307"/>
        <dbReference type="ChEBI" id="CHEBI:82815"/>
        <dbReference type="ChEBI" id="CHEBI:84994"/>
        <dbReference type="EC" id="1.3.99.41"/>
    </reaction>
    <physiologicalReaction direction="left-to-right" evidence="6">
        <dbReference type="Rhea" id="RHEA:52613"/>
    </physiologicalReaction>
</comment>